<dbReference type="eggNOG" id="KOG2397">
    <property type="taxonomic scope" value="Eukaryota"/>
</dbReference>
<dbReference type="SUPFAM" id="SSF50911">
    <property type="entry name" value="Mannose 6-phosphate receptor domain"/>
    <property type="match status" value="1"/>
</dbReference>
<dbReference type="STRING" id="692275.M3CDF3"/>
<reference evidence="8 9" key="1">
    <citation type="journal article" date="2012" name="PLoS Pathog.">
        <title>Diverse lifestyles and strategies of plant pathogenesis encoded in the genomes of eighteen Dothideomycetes fungi.</title>
        <authorList>
            <person name="Ohm R.A."/>
            <person name="Feau N."/>
            <person name="Henrissat B."/>
            <person name="Schoch C.L."/>
            <person name="Horwitz B.A."/>
            <person name="Barry K.W."/>
            <person name="Condon B.J."/>
            <person name="Copeland A.C."/>
            <person name="Dhillon B."/>
            <person name="Glaser F."/>
            <person name="Hesse C.N."/>
            <person name="Kosti I."/>
            <person name="LaButti K."/>
            <person name="Lindquist E.A."/>
            <person name="Lucas S."/>
            <person name="Salamov A.A."/>
            <person name="Bradshaw R.E."/>
            <person name="Ciuffetti L."/>
            <person name="Hamelin R.C."/>
            <person name="Kema G.H.J."/>
            <person name="Lawrence C."/>
            <person name="Scott J.A."/>
            <person name="Spatafora J.W."/>
            <person name="Turgeon B.G."/>
            <person name="de Wit P.J.G.M."/>
            <person name="Zhong S."/>
            <person name="Goodwin S.B."/>
            <person name="Grigoriev I.V."/>
        </authorList>
    </citation>
    <scope>NUCLEOTIDE SEQUENCE [LARGE SCALE GENOMIC DNA]</scope>
    <source>
        <strain evidence="8 9">SO2202</strain>
    </source>
</reference>
<keyword evidence="4" id="KW-1015">Disulfide bond</keyword>
<evidence type="ECO:0000259" key="7">
    <source>
        <dbReference type="PROSITE" id="PS51914"/>
    </source>
</evidence>
<name>M3CDF3_SPHMS</name>
<dbReference type="GO" id="GO:0017177">
    <property type="term" value="C:glucosidase II complex"/>
    <property type="evidence" value="ECO:0007669"/>
    <property type="project" value="TreeGrafter"/>
</dbReference>
<dbReference type="InterPro" id="IPR028146">
    <property type="entry name" value="PRKCSH_N"/>
</dbReference>
<accession>M3CDF3</accession>
<dbReference type="RefSeq" id="XP_016759197.1">
    <property type="nucleotide sequence ID" value="XM_016908125.1"/>
</dbReference>
<evidence type="ECO:0000256" key="1">
    <source>
        <dbReference type="ARBA" id="ARBA00022387"/>
    </source>
</evidence>
<feature type="domain" description="MRH" evidence="7">
    <location>
        <begin position="427"/>
        <end position="541"/>
    </location>
</feature>
<feature type="coiled-coil region" evidence="5">
    <location>
        <begin position="162"/>
        <end position="275"/>
    </location>
</feature>
<evidence type="ECO:0000256" key="5">
    <source>
        <dbReference type="SAM" id="Coils"/>
    </source>
</evidence>
<dbReference type="InterPro" id="IPR009011">
    <property type="entry name" value="Man6P_isomerase_rcpt-bd_dom_sf"/>
</dbReference>
<evidence type="ECO:0000313" key="8">
    <source>
        <dbReference type="EMBL" id="EMF11076.1"/>
    </source>
</evidence>
<evidence type="ECO:0000256" key="2">
    <source>
        <dbReference type="ARBA" id="ARBA00022729"/>
    </source>
</evidence>
<dbReference type="OMA" id="YENGQHC"/>
<keyword evidence="9" id="KW-1185">Reference proteome</keyword>
<feature type="coiled-coil region" evidence="5">
    <location>
        <begin position="384"/>
        <end position="411"/>
    </location>
</feature>
<feature type="signal peptide" evidence="6">
    <location>
        <begin position="1"/>
        <end position="19"/>
    </location>
</feature>
<evidence type="ECO:0000256" key="3">
    <source>
        <dbReference type="ARBA" id="ARBA00022824"/>
    </source>
</evidence>
<feature type="chain" id="PRO_5004031810" description="Glucosidase 2 subunit beta" evidence="6">
    <location>
        <begin position="20"/>
        <end position="561"/>
    </location>
</feature>
<dbReference type="Gene3D" id="2.70.130.10">
    <property type="entry name" value="Mannose-6-phosphate receptor binding domain"/>
    <property type="match status" value="1"/>
</dbReference>
<dbReference type="PROSITE" id="PS51914">
    <property type="entry name" value="MRH"/>
    <property type="match status" value="1"/>
</dbReference>
<protein>
    <recommendedName>
        <fullName evidence="1">Glucosidase 2 subunit beta</fullName>
    </recommendedName>
</protein>
<dbReference type="GO" id="GO:0006491">
    <property type="term" value="P:N-glycan processing"/>
    <property type="evidence" value="ECO:0007669"/>
    <property type="project" value="TreeGrafter"/>
</dbReference>
<keyword evidence="5" id="KW-0175">Coiled coil</keyword>
<evidence type="ECO:0000256" key="6">
    <source>
        <dbReference type="SAM" id="SignalP"/>
    </source>
</evidence>
<keyword evidence="3" id="KW-0256">Endoplasmic reticulum</keyword>
<dbReference type="PANTHER" id="PTHR12630:SF1">
    <property type="entry name" value="GLUCOSIDASE 2 SUBUNIT BETA"/>
    <property type="match status" value="1"/>
</dbReference>
<gene>
    <name evidence="8" type="ORF">SEPMUDRAFT_164657</name>
</gene>
<proteinExistence type="predicted"/>
<dbReference type="Pfam" id="PF12999">
    <property type="entry name" value="PRKCSH-like"/>
    <property type="match status" value="1"/>
</dbReference>
<dbReference type="Proteomes" id="UP000016931">
    <property type="component" value="Unassembled WGS sequence"/>
</dbReference>
<evidence type="ECO:0000256" key="4">
    <source>
        <dbReference type="ARBA" id="ARBA00023157"/>
    </source>
</evidence>
<dbReference type="PANTHER" id="PTHR12630">
    <property type="entry name" value="N-LINKED OLIGOSACCHARIDE PROCESSING"/>
    <property type="match status" value="1"/>
</dbReference>
<evidence type="ECO:0000313" key="9">
    <source>
        <dbReference type="Proteomes" id="UP000016931"/>
    </source>
</evidence>
<dbReference type="GeneID" id="27905262"/>
<keyword evidence="2 6" id="KW-0732">Signal</keyword>
<dbReference type="InterPro" id="IPR044865">
    <property type="entry name" value="MRH_dom"/>
</dbReference>
<dbReference type="HOGENOM" id="CLU_016834_2_1_1"/>
<dbReference type="EMBL" id="KB456266">
    <property type="protein sequence ID" value="EMF11076.1"/>
    <property type="molecule type" value="Genomic_DNA"/>
</dbReference>
<organism evidence="8 9">
    <name type="scientific">Sphaerulina musiva (strain SO2202)</name>
    <name type="common">Poplar stem canker fungus</name>
    <name type="synonym">Septoria musiva</name>
    <dbReference type="NCBI Taxonomy" id="692275"/>
    <lineage>
        <taxon>Eukaryota</taxon>
        <taxon>Fungi</taxon>
        <taxon>Dikarya</taxon>
        <taxon>Ascomycota</taxon>
        <taxon>Pezizomycotina</taxon>
        <taxon>Dothideomycetes</taxon>
        <taxon>Dothideomycetidae</taxon>
        <taxon>Mycosphaerellales</taxon>
        <taxon>Mycosphaerellaceae</taxon>
        <taxon>Sphaerulina</taxon>
    </lineage>
</organism>
<dbReference type="InterPro" id="IPR036607">
    <property type="entry name" value="PRKCSH"/>
</dbReference>
<dbReference type="OrthoDB" id="28322at2759"/>
<dbReference type="InterPro" id="IPR039794">
    <property type="entry name" value="Gtb1-like"/>
</dbReference>
<sequence length="561" mass="61865">MKTSAVALVALECVALSQAARPRGVGPEFAKFYDDTTSSPSFNCITNPATSIPFSRVNDDYCDCPDGSDEPGTAACAHLSPLSPHTLENPANGTNSLPGFYCKNKGHRPSYVSFSNVNDGICDYELCCDGSEEWEGLVKCPDKCAEIGQEWRKHDEARQKSLNAASKKRAELVVEAQRLRKAVEDRLQSLGTEIGAAEIKVRNMEQELKDVQRSEAGKTVKAGPGKGGKLSQLVELARARMDELRNHLKSTRGELESNRDRLKQLEGLLATFKEEYNPNFNDEGVKRAVRAWEDYAASHTLGQEPNAAAERDIAELIKEDSENGLDWEEYVEDESDTEGLFSFTAYLPSSLRTFIDENLRNLRQTLIDNGILANNNSGTETKKVTAARERLKAAEKALADARKSHTEHSDDLAKDFGPDGVFRALKDTCVSKDSGEYTYEFCFLGRTNQKSKKGGGATNMGSFTRIETIYVDEELPSNGKGLGTGERIAMKHENGQHCWNGPNRSATVILACSEENEIWKIMEEEKCVYRIELGTPAVCGVEVRPAKKVADQEAGGKHDEL</sequence>
<dbReference type="Pfam" id="PF13015">
    <property type="entry name" value="PRKCSH_1"/>
    <property type="match status" value="1"/>
</dbReference>
<dbReference type="AlphaFoldDB" id="M3CDF3"/>